<dbReference type="Pfam" id="PF00175">
    <property type="entry name" value="NAD_binding_1"/>
    <property type="match status" value="1"/>
</dbReference>
<dbReference type="STRING" id="663278.Ethha_0539"/>
<dbReference type="Gene3D" id="3.40.50.80">
    <property type="entry name" value="Nucleotide-binding domain of ferredoxin-NADP reductase (FNR) module"/>
    <property type="match status" value="1"/>
</dbReference>
<dbReference type="InterPro" id="IPR017927">
    <property type="entry name" value="FAD-bd_FR_type"/>
</dbReference>
<dbReference type="InterPro" id="IPR050415">
    <property type="entry name" value="MRET"/>
</dbReference>
<dbReference type="InterPro" id="IPR017938">
    <property type="entry name" value="Riboflavin_synthase-like_b-brl"/>
</dbReference>
<dbReference type="GO" id="GO:0016020">
    <property type="term" value="C:membrane"/>
    <property type="evidence" value="ECO:0007669"/>
    <property type="project" value="UniProtKB-SubCell"/>
</dbReference>
<dbReference type="Proteomes" id="UP000001551">
    <property type="component" value="Chromosome"/>
</dbReference>
<evidence type="ECO:0000256" key="4">
    <source>
        <dbReference type="ARBA" id="ARBA00022692"/>
    </source>
</evidence>
<keyword evidence="3" id="KW-0285">Flavoprotein</keyword>
<evidence type="ECO:0000256" key="7">
    <source>
        <dbReference type="ARBA" id="ARBA00022827"/>
    </source>
</evidence>
<feature type="transmembrane region" description="Helical" evidence="13">
    <location>
        <begin position="69"/>
        <end position="87"/>
    </location>
</feature>
<dbReference type="Pfam" id="PF01794">
    <property type="entry name" value="Ferric_reduct"/>
    <property type="match status" value="1"/>
</dbReference>
<evidence type="ECO:0000256" key="12">
    <source>
        <dbReference type="ARBA" id="ARBA00023136"/>
    </source>
</evidence>
<accession>E6U9C6</accession>
<dbReference type="InterPro" id="IPR039261">
    <property type="entry name" value="FNR_nucleotide-bd"/>
</dbReference>
<dbReference type="PRINTS" id="PR00410">
    <property type="entry name" value="PHEHYDRXLASE"/>
</dbReference>
<dbReference type="HOGENOM" id="CLU_003827_19_2_9"/>
<dbReference type="PANTHER" id="PTHR47354:SF8">
    <property type="entry name" value="1,2-PHENYLACETYL-COA EPOXIDASE, SUBUNIT E"/>
    <property type="match status" value="1"/>
</dbReference>
<keyword evidence="4 13" id="KW-0812">Transmembrane</keyword>
<dbReference type="Gene3D" id="2.40.30.10">
    <property type="entry name" value="Translation factors"/>
    <property type="match status" value="1"/>
</dbReference>
<dbReference type="SUPFAM" id="SSF52343">
    <property type="entry name" value="Ferredoxin reductase-like, C-terminal NADP-linked domain"/>
    <property type="match status" value="1"/>
</dbReference>
<name>E6U9C6_ETHHY</name>
<evidence type="ECO:0000256" key="13">
    <source>
        <dbReference type="SAM" id="Phobius"/>
    </source>
</evidence>
<sequence length="443" mass="50189">MIKRIFSLAAYFLAPVLLVAVIFSSNPGYYGSVGFVPMVLGAVAYTLLNAQLILSARPKWIESAFGLDRFYRFHSLMAVIAIILAFAHKLLEGKAFPESFQTKLGDMALVLFIGVSALALVFMADTLIRLFRPLRWVRSLFVRLKVGKYNVQRILHNASVAAVVLVFVHVILTYSAHDPLVKAFYILYFGGAMGFYLYHKIFRKLLAGKWFTVETVVPESGSMTTLLLKPQNGAVFPYLPGQFGFLRVFQHGISSEEHPFSISSQPLEKEHLRMTIKNLGDWTSGVQKIEPGSKVLLDAPYGRFSPPLYDCREGIVLIAGGVGITPMLSILRYYAQADRRQKIMLLWGVNRQEELICQSELRAMENEMEHFMFLPVANDPGFAGKKGYITRELVERTLREQNADIQKQHYFFCGPAPMWASIRKNLKTMGIRERMIHAERFSL</sequence>
<dbReference type="PANTHER" id="PTHR47354">
    <property type="entry name" value="NADH OXIDOREDUCTASE HCR"/>
    <property type="match status" value="1"/>
</dbReference>
<evidence type="ECO:0000256" key="6">
    <source>
        <dbReference type="ARBA" id="ARBA00022723"/>
    </source>
</evidence>
<dbReference type="InterPro" id="IPR013130">
    <property type="entry name" value="Fe3_Rdtase_TM_dom"/>
</dbReference>
<keyword evidence="6" id="KW-0479">Metal-binding</keyword>
<evidence type="ECO:0000256" key="8">
    <source>
        <dbReference type="ARBA" id="ARBA00022989"/>
    </source>
</evidence>
<evidence type="ECO:0000256" key="1">
    <source>
        <dbReference type="ARBA" id="ARBA00001974"/>
    </source>
</evidence>
<reference evidence="15 16" key="1">
    <citation type="submission" date="2010-12" db="EMBL/GenBank/DDBJ databases">
        <title>Complete sequence of Ethanoligenens harbinense YUAN-3.</title>
        <authorList>
            <person name="Lucas S."/>
            <person name="Copeland A."/>
            <person name="Lapidus A."/>
            <person name="Cheng J.-F."/>
            <person name="Bruce D."/>
            <person name="Goodwin L."/>
            <person name="Pitluck S."/>
            <person name="Chertkov O."/>
            <person name="Misra M."/>
            <person name="Detter J.C."/>
            <person name="Han C."/>
            <person name="Tapia R."/>
            <person name="Land M."/>
            <person name="Hauser L."/>
            <person name="Jeffries C."/>
            <person name="Kyrpides N."/>
            <person name="Ivanova N."/>
            <person name="Mikhailova N."/>
            <person name="Wang A."/>
            <person name="Mouttaki H."/>
            <person name="He Z."/>
            <person name="Zhou J."/>
            <person name="Hemme C.L."/>
            <person name="Woyke T."/>
        </authorList>
    </citation>
    <scope>NUCLEOTIDE SEQUENCE [LARGE SCALE GENOMIC DNA]</scope>
    <source>
        <strain evidence="16">DSM 18485 / JCM 12961 / CGMCC 1.5033 / YUAN-3</strain>
    </source>
</reference>
<feature type="transmembrane region" description="Helical" evidence="13">
    <location>
        <begin position="315"/>
        <end position="335"/>
    </location>
</feature>
<dbReference type="InterPro" id="IPR001433">
    <property type="entry name" value="OxRdtase_FAD/NAD-bd"/>
</dbReference>
<keyword evidence="8 13" id="KW-1133">Transmembrane helix</keyword>
<evidence type="ECO:0000256" key="10">
    <source>
        <dbReference type="ARBA" id="ARBA00023004"/>
    </source>
</evidence>
<comment type="cofactor">
    <cofactor evidence="1">
        <name>FAD</name>
        <dbReference type="ChEBI" id="CHEBI:57692"/>
    </cofactor>
</comment>
<dbReference type="RefSeq" id="WP_013484489.1">
    <property type="nucleotide sequence ID" value="NC_014828.1"/>
</dbReference>
<feature type="transmembrane region" description="Helical" evidence="13">
    <location>
        <begin position="180"/>
        <end position="198"/>
    </location>
</feature>
<dbReference type="GO" id="GO:0051537">
    <property type="term" value="F:2 iron, 2 sulfur cluster binding"/>
    <property type="evidence" value="ECO:0007669"/>
    <property type="project" value="UniProtKB-KW"/>
</dbReference>
<keyword evidence="16" id="KW-1185">Reference proteome</keyword>
<keyword evidence="9" id="KW-0560">Oxidoreductase</keyword>
<dbReference type="GO" id="GO:0050660">
    <property type="term" value="F:flavin adenine dinucleotide binding"/>
    <property type="evidence" value="ECO:0007669"/>
    <property type="project" value="TreeGrafter"/>
</dbReference>
<protein>
    <submittedName>
        <fullName evidence="15">Oxidoreductase FAD/NAD(P)-binding domain protein</fullName>
    </submittedName>
</protein>
<keyword evidence="10" id="KW-0408">Iron</keyword>
<dbReference type="AlphaFoldDB" id="E6U9C6"/>
<dbReference type="EMBL" id="CP002400">
    <property type="protein sequence ID" value="ADU26117.1"/>
    <property type="molecule type" value="Genomic_DNA"/>
</dbReference>
<keyword evidence="12 13" id="KW-0472">Membrane</keyword>
<dbReference type="CDD" id="cd06198">
    <property type="entry name" value="FNR_like_3"/>
    <property type="match status" value="1"/>
</dbReference>
<dbReference type="PROSITE" id="PS51384">
    <property type="entry name" value="FAD_FR"/>
    <property type="match status" value="1"/>
</dbReference>
<comment type="subcellular location">
    <subcellularLocation>
        <location evidence="2">Membrane</location>
        <topology evidence="2">Multi-pass membrane protein</topology>
    </subcellularLocation>
</comment>
<feature type="transmembrane region" description="Helical" evidence="13">
    <location>
        <begin position="107"/>
        <end position="128"/>
    </location>
</feature>
<dbReference type="Pfam" id="PF08022">
    <property type="entry name" value="FAD_binding_8"/>
    <property type="match status" value="1"/>
</dbReference>
<dbReference type="InterPro" id="IPR013112">
    <property type="entry name" value="FAD-bd_8"/>
</dbReference>
<dbReference type="eggNOG" id="COG4097">
    <property type="taxonomic scope" value="Bacteria"/>
</dbReference>
<evidence type="ECO:0000256" key="9">
    <source>
        <dbReference type="ARBA" id="ARBA00023002"/>
    </source>
</evidence>
<feature type="domain" description="FAD-binding FR-type" evidence="14">
    <location>
        <begin position="206"/>
        <end position="307"/>
    </location>
</feature>
<evidence type="ECO:0000313" key="16">
    <source>
        <dbReference type="Proteomes" id="UP000001551"/>
    </source>
</evidence>
<keyword evidence="11" id="KW-0411">Iron-sulfur</keyword>
<dbReference type="GO" id="GO:0016491">
    <property type="term" value="F:oxidoreductase activity"/>
    <property type="evidence" value="ECO:0007669"/>
    <property type="project" value="UniProtKB-KW"/>
</dbReference>
<feature type="transmembrane region" description="Helical" evidence="13">
    <location>
        <begin position="29"/>
        <end position="48"/>
    </location>
</feature>
<evidence type="ECO:0000256" key="5">
    <source>
        <dbReference type="ARBA" id="ARBA00022714"/>
    </source>
</evidence>
<evidence type="ECO:0000256" key="3">
    <source>
        <dbReference type="ARBA" id="ARBA00022630"/>
    </source>
</evidence>
<proteinExistence type="predicted"/>
<dbReference type="KEGG" id="eha:Ethha_0539"/>
<dbReference type="SUPFAM" id="SSF63380">
    <property type="entry name" value="Riboflavin synthase domain-like"/>
    <property type="match status" value="1"/>
</dbReference>
<evidence type="ECO:0000256" key="11">
    <source>
        <dbReference type="ARBA" id="ARBA00023014"/>
    </source>
</evidence>
<evidence type="ECO:0000259" key="14">
    <source>
        <dbReference type="PROSITE" id="PS51384"/>
    </source>
</evidence>
<keyword evidence="7" id="KW-0274">FAD</keyword>
<organism evidence="15 16">
    <name type="scientific">Ethanoligenens harbinense (strain DSM 18485 / JCM 12961 / CGMCC 1.5033 / YUAN-3)</name>
    <dbReference type="NCBI Taxonomy" id="663278"/>
    <lineage>
        <taxon>Bacteria</taxon>
        <taxon>Bacillati</taxon>
        <taxon>Bacillota</taxon>
        <taxon>Clostridia</taxon>
        <taxon>Eubacteriales</taxon>
        <taxon>Oscillospiraceae</taxon>
        <taxon>Ethanoligenens</taxon>
    </lineage>
</organism>
<feature type="transmembrane region" description="Helical" evidence="13">
    <location>
        <begin position="5"/>
        <end position="23"/>
    </location>
</feature>
<evidence type="ECO:0000256" key="2">
    <source>
        <dbReference type="ARBA" id="ARBA00004141"/>
    </source>
</evidence>
<gene>
    <name evidence="15" type="ordered locus">Ethha_0539</name>
</gene>
<evidence type="ECO:0000313" key="15">
    <source>
        <dbReference type="EMBL" id="ADU26117.1"/>
    </source>
</evidence>
<keyword evidence="5" id="KW-0001">2Fe-2S</keyword>
<dbReference type="GO" id="GO:0046872">
    <property type="term" value="F:metal ion binding"/>
    <property type="evidence" value="ECO:0007669"/>
    <property type="project" value="UniProtKB-KW"/>
</dbReference>
<feature type="transmembrane region" description="Helical" evidence="13">
    <location>
        <begin position="154"/>
        <end position="174"/>
    </location>
</feature>